<dbReference type="PROSITE" id="PS00793">
    <property type="entry name" value="DHPS_2"/>
    <property type="match status" value="1"/>
</dbReference>
<reference evidence="11 12" key="1">
    <citation type="submission" date="2017-05" db="EMBL/GenBank/DDBJ databases">
        <authorList>
            <person name="Varghese N."/>
            <person name="Submissions S."/>
        </authorList>
    </citation>
    <scope>NUCLEOTIDE SEQUENCE [LARGE SCALE GENOMIC DNA]</scope>
    <source>
        <strain evidence="11 12">DSM 27040</strain>
    </source>
</reference>
<dbReference type="Proteomes" id="UP000319040">
    <property type="component" value="Unassembled WGS sequence"/>
</dbReference>
<dbReference type="SUPFAM" id="SSF51717">
    <property type="entry name" value="Dihydropteroate synthetase-like"/>
    <property type="match status" value="1"/>
</dbReference>
<dbReference type="EMBL" id="FXTB01000001">
    <property type="protein sequence ID" value="SMO39030.1"/>
    <property type="molecule type" value="Genomic_DNA"/>
</dbReference>
<dbReference type="InterPro" id="IPR045031">
    <property type="entry name" value="DHP_synth-like"/>
</dbReference>
<dbReference type="Pfam" id="PF00809">
    <property type="entry name" value="Pterin_bind"/>
    <property type="match status" value="1"/>
</dbReference>
<feature type="domain" description="Pterin-binding" evidence="10">
    <location>
        <begin position="44"/>
        <end position="298"/>
    </location>
</feature>
<comment type="function">
    <text evidence="9">Catalyzes the condensation of para-aminobenzoate (pABA) with 6-hydroxymethyl-7,8-dihydropterin diphosphate (DHPt-PP) to form 7,8-dihydropteroate (H2Pte), the immediate precursor of folate derivatives.</text>
</comment>
<dbReference type="GO" id="GO:0005829">
    <property type="term" value="C:cytosol"/>
    <property type="evidence" value="ECO:0007669"/>
    <property type="project" value="TreeGrafter"/>
</dbReference>
<evidence type="ECO:0000256" key="6">
    <source>
        <dbReference type="ARBA" id="ARBA00022723"/>
    </source>
</evidence>
<dbReference type="PROSITE" id="PS00792">
    <property type="entry name" value="DHPS_1"/>
    <property type="match status" value="1"/>
</dbReference>
<dbReference type="CDD" id="cd00739">
    <property type="entry name" value="DHPS"/>
    <property type="match status" value="1"/>
</dbReference>
<evidence type="ECO:0000313" key="12">
    <source>
        <dbReference type="Proteomes" id="UP000319040"/>
    </source>
</evidence>
<sequence length="306" mass="34560">MPFIEGFRLFLRIQLKLHMKTALNYLKIPTIMNCNGKLIDLSKPRVMGILNITPDSFYDGGKYNTGTTILNRVRQMHAEGADIIDIGAYSSRPGAQHITAEKEWDRLAEVLELLRKEKPDMLISVDTFRAEIAKRAVQEYEVDIINDISAGEMDRQMFATMAELNVPYIIMHMKGTPQSMQQNPVYKKDVVFEVMDFLAEKKRQLSLMGVHDVIIDPGFGFGKTLEHNYALMNRLNQLKILELPMLVGVSRKSMIYKLLGGSPQEALNGTTALNMMALQQGANILRVHDVKEAGECVRIFNAVSVL</sequence>
<keyword evidence="8 9" id="KW-0289">Folate biosynthesis</keyword>
<keyword evidence="12" id="KW-1185">Reference proteome</keyword>
<accession>A0A521AWT5</accession>
<comment type="similarity">
    <text evidence="9">Belongs to the DHPS family.</text>
</comment>
<evidence type="ECO:0000256" key="4">
    <source>
        <dbReference type="ARBA" id="ARBA00012458"/>
    </source>
</evidence>
<dbReference type="PROSITE" id="PS50972">
    <property type="entry name" value="PTERIN_BINDING"/>
    <property type="match status" value="1"/>
</dbReference>
<organism evidence="11 12">
    <name type="scientific">Saccharicrinis carchari</name>
    <dbReference type="NCBI Taxonomy" id="1168039"/>
    <lineage>
        <taxon>Bacteria</taxon>
        <taxon>Pseudomonadati</taxon>
        <taxon>Bacteroidota</taxon>
        <taxon>Bacteroidia</taxon>
        <taxon>Marinilabiliales</taxon>
        <taxon>Marinilabiliaceae</taxon>
        <taxon>Saccharicrinis</taxon>
    </lineage>
</organism>
<dbReference type="GO" id="GO:0004156">
    <property type="term" value="F:dihydropteroate synthase activity"/>
    <property type="evidence" value="ECO:0007669"/>
    <property type="project" value="UniProtKB-EC"/>
</dbReference>
<evidence type="ECO:0000256" key="1">
    <source>
        <dbReference type="ARBA" id="ARBA00000012"/>
    </source>
</evidence>
<dbReference type="NCBIfam" id="TIGR01496">
    <property type="entry name" value="DHPS"/>
    <property type="match status" value="1"/>
</dbReference>
<gene>
    <name evidence="11" type="ORF">SAMN06265379_101457</name>
</gene>
<dbReference type="EC" id="2.5.1.15" evidence="4 9"/>
<keyword evidence="6 9" id="KW-0479">Metal-binding</keyword>
<evidence type="ECO:0000256" key="2">
    <source>
        <dbReference type="ARBA" id="ARBA00001946"/>
    </source>
</evidence>
<evidence type="ECO:0000256" key="7">
    <source>
        <dbReference type="ARBA" id="ARBA00022842"/>
    </source>
</evidence>
<dbReference type="GO" id="GO:0046654">
    <property type="term" value="P:tetrahydrofolate biosynthetic process"/>
    <property type="evidence" value="ECO:0007669"/>
    <property type="project" value="UniProtKB-UniPathway"/>
</dbReference>
<evidence type="ECO:0000256" key="8">
    <source>
        <dbReference type="ARBA" id="ARBA00022909"/>
    </source>
</evidence>
<dbReference type="Gene3D" id="3.20.20.20">
    <property type="entry name" value="Dihydropteroate synthase-like"/>
    <property type="match status" value="1"/>
</dbReference>
<dbReference type="InterPro" id="IPR000489">
    <property type="entry name" value="Pterin-binding_dom"/>
</dbReference>
<evidence type="ECO:0000256" key="3">
    <source>
        <dbReference type="ARBA" id="ARBA00004763"/>
    </source>
</evidence>
<proteinExistence type="inferred from homology"/>
<dbReference type="PANTHER" id="PTHR20941:SF1">
    <property type="entry name" value="FOLIC ACID SYNTHESIS PROTEIN FOL1"/>
    <property type="match status" value="1"/>
</dbReference>
<dbReference type="PANTHER" id="PTHR20941">
    <property type="entry name" value="FOLATE SYNTHESIS PROTEINS"/>
    <property type="match status" value="1"/>
</dbReference>
<dbReference type="UniPathway" id="UPA00077">
    <property type="reaction ID" value="UER00156"/>
</dbReference>
<keyword evidence="5 9" id="KW-0808">Transferase</keyword>
<dbReference type="InterPro" id="IPR006390">
    <property type="entry name" value="DHP_synth_dom"/>
</dbReference>
<comment type="cofactor">
    <cofactor evidence="2 9">
        <name>Mg(2+)</name>
        <dbReference type="ChEBI" id="CHEBI:18420"/>
    </cofactor>
</comment>
<dbReference type="InterPro" id="IPR011005">
    <property type="entry name" value="Dihydropteroate_synth-like_sf"/>
</dbReference>
<dbReference type="GO" id="GO:0046872">
    <property type="term" value="F:metal ion binding"/>
    <property type="evidence" value="ECO:0007669"/>
    <property type="project" value="UniProtKB-KW"/>
</dbReference>
<evidence type="ECO:0000259" key="10">
    <source>
        <dbReference type="PROSITE" id="PS50972"/>
    </source>
</evidence>
<name>A0A521AWT5_SACCC</name>
<evidence type="ECO:0000256" key="5">
    <source>
        <dbReference type="ARBA" id="ARBA00022679"/>
    </source>
</evidence>
<comment type="pathway">
    <text evidence="3 9">Cofactor biosynthesis; tetrahydrofolate biosynthesis; 7,8-dihydrofolate from 2-amino-4-hydroxy-6-hydroxymethyl-7,8-dihydropteridine diphosphate and 4-aminobenzoate: step 1/2.</text>
</comment>
<comment type="catalytic activity">
    <reaction evidence="1">
        <text>(7,8-dihydropterin-6-yl)methyl diphosphate + 4-aminobenzoate = 7,8-dihydropteroate + diphosphate</text>
        <dbReference type="Rhea" id="RHEA:19949"/>
        <dbReference type="ChEBI" id="CHEBI:17836"/>
        <dbReference type="ChEBI" id="CHEBI:17839"/>
        <dbReference type="ChEBI" id="CHEBI:33019"/>
        <dbReference type="ChEBI" id="CHEBI:72950"/>
        <dbReference type="EC" id="2.5.1.15"/>
    </reaction>
</comment>
<evidence type="ECO:0000313" key="11">
    <source>
        <dbReference type="EMBL" id="SMO39030.1"/>
    </source>
</evidence>
<protein>
    <recommendedName>
        <fullName evidence="4 9">Dihydropteroate synthase</fullName>
        <shortName evidence="9">DHPS</shortName>
        <ecNumber evidence="4 9">2.5.1.15</ecNumber>
    </recommendedName>
    <alternativeName>
        <fullName evidence="9">Dihydropteroate pyrophosphorylase</fullName>
    </alternativeName>
</protein>
<keyword evidence="7 9" id="KW-0460">Magnesium</keyword>
<evidence type="ECO:0000256" key="9">
    <source>
        <dbReference type="RuleBase" id="RU361205"/>
    </source>
</evidence>
<dbReference type="GO" id="GO:0046656">
    <property type="term" value="P:folic acid biosynthetic process"/>
    <property type="evidence" value="ECO:0007669"/>
    <property type="project" value="UniProtKB-KW"/>
</dbReference>
<dbReference type="AlphaFoldDB" id="A0A521AWT5"/>